<dbReference type="Gene3D" id="3.90.930.40">
    <property type="match status" value="1"/>
</dbReference>
<gene>
    <name evidence="12" type="ORF">P5673_004616</name>
</gene>
<comment type="catalytic activity">
    <reaction evidence="7">
        <text>L-histidyl-[ribosomal protein uL15] + 2-oxoglutarate + O2 = (3S)-3-hydroxy-L-histidyl-[ribosomal protein uL15] + succinate + CO2</text>
        <dbReference type="Rhea" id="RHEA:54024"/>
        <dbReference type="Rhea" id="RHEA-COMP:13760"/>
        <dbReference type="Rhea" id="RHEA-COMP:13761"/>
        <dbReference type="ChEBI" id="CHEBI:15379"/>
        <dbReference type="ChEBI" id="CHEBI:16526"/>
        <dbReference type="ChEBI" id="CHEBI:16810"/>
        <dbReference type="ChEBI" id="CHEBI:29979"/>
        <dbReference type="ChEBI" id="CHEBI:30031"/>
        <dbReference type="ChEBI" id="CHEBI:138021"/>
    </reaction>
</comment>
<dbReference type="Proteomes" id="UP001249851">
    <property type="component" value="Unassembled WGS sequence"/>
</dbReference>
<evidence type="ECO:0000256" key="6">
    <source>
        <dbReference type="ARBA" id="ARBA00046256"/>
    </source>
</evidence>
<dbReference type="EC" id="1.14.11.-" evidence="9"/>
<reference evidence="12" key="1">
    <citation type="journal article" date="2023" name="G3 (Bethesda)">
        <title>Whole genome assembly and annotation of the endangered Caribbean coral Acropora cervicornis.</title>
        <authorList>
            <person name="Selwyn J.D."/>
            <person name="Vollmer S.V."/>
        </authorList>
    </citation>
    <scope>NUCLEOTIDE SEQUENCE</scope>
    <source>
        <strain evidence="12">K2</strain>
    </source>
</reference>
<evidence type="ECO:0000256" key="3">
    <source>
        <dbReference type="ARBA" id="ARBA00022723"/>
    </source>
</evidence>
<evidence type="ECO:0000313" key="12">
    <source>
        <dbReference type="EMBL" id="KAK2570902.1"/>
    </source>
</evidence>
<evidence type="ECO:0000256" key="2">
    <source>
        <dbReference type="ARBA" id="ARBA00022517"/>
    </source>
</evidence>
<keyword evidence="9" id="KW-0539">Nucleus</keyword>
<feature type="region of interest" description="Disordered" evidence="10">
    <location>
        <begin position="405"/>
        <end position="501"/>
    </location>
</feature>
<feature type="compositionally biased region" description="Basic and acidic residues" evidence="10">
    <location>
        <begin position="458"/>
        <end position="477"/>
    </location>
</feature>
<feature type="compositionally biased region" description="Basic and acidic residues" evidence="10">
    <location>
        <begin position="306"/>
        <end position="321"/>
    </location>
</feature>
<dbReference type="GO" id="GO:0005506">
    <property type="term" value="F:iron ion binding"/>
    <property type="evidence" value="ECO:0007669"/>
    <property type="project" value="UniProtKB-UniRule"/>
</dbReference>
<keyword evidence="9" id="KW-0804">Transcription</keyword>
<dbReference type="Gene3D" id="2.60.120.650">
    <property type="entry name" value="Cupin"/>
    <property type="match status" value="1"/>
</dbReference>
<dbReference type="GO" id="GO:0032453">
    <property type="term" value="F:histone H3K4 demethylase activity"/>
    <property type="evidence" value="ECO:0007669"/>
    <property type="project" value="TreeGrafter"/>
</dbReference>
<dbReference type="InterPro" id="IPR003347">
    <property type="entry name" value="JmjC_dom"/>
</dbReference>
<keyword evidence="9" id="KW-0805">Transcription regulation</keyword>
<evidence type="ECO:0000256" key="8">
    <source>
        <dbReference type="ARBA" id="ARBA00049465"/>
    </source>
</evidence>
<dbReference type="AlphaFoldDB" id="A0AAD9VED6"/>
<feature type="compositionally biased region" description="Basic and acidic residues" evidence="10">
    <location>
        <begin position="439"/>
        <end position="450"/>
    </location>
</feature>
<accession>A0AAD9VED6</accession>
<keyword evidence="3 9" id="KW-0479">Metal-binding</keyword>
<dbReference type="SUPFAM" id="SSF51197">
    <property type="entry name" value="Clavaminate synthase-like"/>
    <property type="match status" value="1"/>
</dbReference>
<evidence type="ECO:0000256" key="1">
    <source>
        <dbReference type="ARBA" id="ARBA00004604"/>
    </source>
</evidence>
<evidence type="ECO:0000259" key="11">
    <source>
        <dbReference type="PROSITE" id="PS51184"/>
    </source>
</evidence>
<sequence length="583" mass="66074">MKRKNRAPSTSATSPDGKKKKMGHENAGESSSTTKSIDFSSPQRVLESLLSLDSLEAFFNEHWEKKPLFVKRGNADFYGSLFSKKDLESVLKKEEILFIEDMSLLRYAEGKTELLNESGRVNLKHIKAAGVSVQFHQPDRFKDEVWKLLESLETYFTCLVGADAFVFEPGSQGLAPQFDELETFILQLEGKTKWKLFKPLQELPQEASPDLELSDIGEASHEFDMEPGDLLYYPRGIVFFPTPIDEKEHTLYLAITTFQENSWGNMMTSALSRAIEKAMESDVEYRKGLPVNISSFMGTGIKETEETEGQHMNEEEAEKVKPSNNPRTAFTDGLDKLLKGLVHHLNPDKAVDSIMRDFFAGRLPPFKKEPRKGKKKAVAPFDDNKIRLSHPDHVRVLIGDLSDGVPAYYESDEDMSEAEEEDDDEKGSGEEETEESEESEKNDNKKDKKNDKKKTKDKAKTKEKPAKETKGKNKKDQDCEEEMEGEDEDGGSDKESDAFDNGEAGDEYMLVLHSVKNKRASHMMGDPSPCSTLQFPFRYKDALQQITADRDKFVMVSSLKLPEKERLSLVKSLWDHGLLEIMD</sequence>
<evidence type="ECO:0000256" key="5">
    <source>
        <dbReference type="ARBA" id="ARBA00034314"/>
    </source>
</evidence>
<evidence type="ECO:0000256" key="9">
    <source>
        <dbReference type="RuleBase" id="RU366061"/>
    </source>
</evidence>
<comment type="catalytic activity">
    <reaction evidence="8">
        <text>L-histidyl-[protein] + 2-oxoglutarate + O2 = (3S)-3-hydroxy-L-histidyl-[protein] + succinate + CO2</text>
        <dbReference type="Rhea" id="RHEA:54256"/>
        <dbReference type="Rhea" id="RHEA-COMP:9745"/>
        <dbReference type="Rhea" id="RHEA-COMP:13840"/>
        <dbReference type="ChEBI" id="CHEBI:15379"/>
        <dbReference type="ChEBI" id="CHEBI:16526"/>
        <dbReference type="ChEBI" id="CHEBI:16810"/>
        <dbReference type="ChEBI" id="CHEBI:29979"/>
        <dbReference type="ChEBI" id="CHEBI:30031"/>
        <dbReference type="ChEBI" id="CHEBI:138021"/>
        <dbReference type="EC" id="1.14.11.79"/>
    </reaction>
</comment>
<dbReference type="PROSITE" id="PS51184">
    <property type="entry name" value="JMJC"/>
    <property type="match status" value="1"/>
</dbReference>
<keyword evidence="4 9" id="KW-0408">Iron</keyword>
<feature type="region of interest" description="Disordered" evidence="10">
    <location>
        <begin position="363"/>
        <end position="384"/>
    </location>
</feature>
<comment type="cofactor">
    <cofactor evidence="9">
        <name>Fe(2+)</name>
        <dbReference type="ChEBI" id="CHEBI:29033"/>
    </cofactor>
    <text evidence="9">Binds 1 Fe(2+) ion per subunit.</text>
</comment>
<comment type="caution">
    <text evidence="12">The sequence shown here is derived from an EMBL/GenBank/DDBJ whole genome shotgun (WGS) entry which is preliminary data.</text>
</comment>
<name>A0AAD9VED6_ACRCE</name>
<comment type="subcellular location">
    <subcellularLocation>
        <location evidence="1">Nucleus</location>
        <location evidence="1">Nucleolus</location>
    </subcellularLocation>
</comment>
<dbReference type="GO" id="GO:0042254">
    <property type="term" value="P:ribosome biogenesis"/>
    <property type="evidence" value="ECO:0007669"/>
    <property type="project" value="UniProtKB-KW"/>
</dbReference>
<dbReference type="GO" id="GO:0005730">
    <property type="term" value="C:nucleolus"/>
    <property type="evidence" value="ECO:0007669"/>
    <property type="project" value="UniProtKB-SubCell"/>
</dbReference>
<dbReference type="GO" id="GO:0036139">
    <property type="term" value="F:peptidyl-histidine dioxygenase activity"/>
    <property type="evidence" value="ECO:0007669"/>
    <property type="project" value="UniProtKB-EC"/>
</dbReference>
<organism evidence="12 13">
    <name type="scientific">Acropora cervicornis</name>
    <name type="common">Staghorn coral</name>
    <dbReference type="NCBI Taxonomy" id="6130"/>
    <lineage>
        <taxon>Eukaryota</taxon>
        <taxon>Metazoa</taxon>
        <taxon>Cnidaria</taxon>
        <taxon>Anthozoa</taxon>
        <taxon>Hexacorallia</taxon>
        <taxon>Scleractinia</taxon>
        <taxon>Astrocoeniina</taxon>
        <taxon>Acroporidae</taxon>
        <taxon>Acropora</taxon>
    </lineage>
</organism>
<dbReference type="Gene3D" id="1.10.10.1500">
    <property type="entry name" value="JmjC domain-containing ribosomal oxygenase (ROX), dimer domain"/>
    <property type="match status" value="1"/>
</dbReference>
<keyword evidence="13" id="KW-1185">Reference proteome</keyword>
<feature type="region of interest" description="Disordered" evidence="10">
    <location>
        <begin position="1"/>
        <end position="38"/>
    </location>
</feature>
<protein>
    <recommendedName>
        <fullName evidence="9">Bifunctional lysine-specific demethylase and histidyl-hydroxylase</fullName>
        <ecNumber evidence="9">1.14.11.-</ecNumber>
    </recommendedName>
</protein>
<feature type="region of interest" description="Disordered" evidence="10">
    <location>
        <begin position="306"/>
        <end position="327"/>
    </location>
</feature>
<keyword evidence="9" id="KW-0223">Dioxygenase</keyword>
<reference evidence="12" key="2">
    <citation type="journal article" date="2023" name="Science">
        <title>Genomic signatures of disease resistance in endangered staghorn corals.</title>
        <authorList>
            <person name="Vollmer S.V."/>
            <person name="Selwyn J.D."/>
            <person name="Despard B.A."/>
            <person name="Roesel C.L."/>
        </authorList>
    </citation>
    <scope>NUCLEOTIDE SEQUENCE</scope>
    <source>
        <strain evidence="12">K2</strain>
    </source>
</reference>
<evidence type="ECO:0000256" key="10">
    <source>
        <dbReference type="SAM" id="MobiDB-lite"/>
    </source>
</evidence>
<dbReference type="InterPro" id="IPR039994">
    <property type="entry name" value="NO66-like"/>
</dbReference>
<feature type="domain" description="JmjC" evidence="11">
    <location>
        <begin position="131"/>
        <end position="274"/>
    </location>
</feature>
<feature type="compositionally biased region" description="Acidic residues" evidence="10">
    <location>
        <begin position="410"/>
        <end position="438"/>
    </location>
</feature>
<dbReference type="GO" id="GO:0051864">
    <property type="term" value="F:histone H3K36 demethylase activity"/>
    <property type="evidence" value="ECO:0007669"/>
    <property type="project" value="TreeGrafter"/>
</dbReference>
<keyword evidence="9" id="KW-0560">Oxidoreductase</keyword>
<proteinExistence type="inferred from homology"/>
<evidence type="ECO:0000313" key="13">
    <source>
        <dbReference type="Proteomes" id="UP001249851"/>
    </source>
</evidence>
<comment type="similarity">
    <text evidence="5">Belongs to the ROX family. MINA53 subfamily.</text>
</comment>
<dbReference type="EMBL" id="JARQWQ010000007">
    <property type="protein sequence ID" value="KAK2570902.1"/>
    <property type="molecule type" value="Genomic_DNA"/>
</dbReference>
<comment type="function">
    <text evidence="6">Oxygenase that can act as both a histone lysine demethylase and a ribosomal histidine hydroxylase. Is involved in the demethylation of trimethylated 'Lys-9' on histone H3 (H3K9me3), leading to an increase in ribosomal RNA expression. Also catalyzes the hydroxylation of 60S ribosomal protein L27a on 'His-39'. May play an important role in cell growth and survival. May be involved in ribosome biogenesis, most likely during the assembly process of pre-ribosomal particles.</text>
</comment>
<dbReference type="PANTHER" id="PTHR13096:SF7">
    <property type="entry name" value="RIBOSOMAL OXYGENASE 2"/>
    <property type="match status" value="1"/>
</dbReference>
<evidence type="ECO:0000256" key="7">
    <source>
        <dbReference type="ARBA" id="ARBA00047687"/>
    </source>
</evidence>
<feature type="compositionally biased region" description="Acidic residues" evidence="10">
    <location>
        <begin position="478"/>
        <end position="490"/>
    </location>
</feature>
<keyword evidence="2" id="KW-0690">Ribosome biogenesis</keyword>
<evidence type="ECO:0000256" key="4">
    <source>
        <dbReference type="ARBA" id="ARBA00023004"/>
    </source>
</evidence>
<dbReference type="Pfam" id="PF08007">
    <property type="entry name" value="JmjC_2"/>
    <property type="match status" value="1"/>
</dbReference>
<dbReference type="PANTHER" id="PTHR13096">
    <property type="entry name" value="MINA53 MYC INDUCED NUCLEAR ANTIGEN"/>
    <property type="match status" value="1"/>
</dbReference>